<accession>A0ABS4E1Y9</accession>
<reference evidence="1 2" key="1">
    <citation type="submission" date="2021-03" db="EMBL/GenBank/DDBJ databases">
        <title>Genomic Encyclopedia of Type Strains, Phase IV (KMG-IV): sequencing the most valuable type-strain genomes for metagenomic binning, comparative biology and taxonomic classification.</title>
        <authorList>
            <person name="Goeker M."/>
        </authorList>
    </citation>
    <scope>NUCLEOTIDE SEQUENCE [LARGE SCALE GENOMIC DNA]</scope>
    <source>
        <strain evidence="1 2">DSM 21600</strain>
    </source>
</reference>
<organism evidence="1 2">
    <name type="scientific">Rhizobium halophytocola</name>
    <dbReference type="NCBI Taxonomy" id="735519"/>
    <lineage>
        <taxon>Bacteria</taxon>
        <taxon>Pseudomonadati</taxon>
        <taxon>Pseudomonadota</taxon>
        <taxon>Alphaproteobacteria</taxon>
        <taxon>Hyphomicrobiales</taxon>
        <taxon>Rhizobiaceae</taxon>
        <taxon>Rhizobium/Agrobacterium group</taxon>
        <taxon>Rhizobium</taxon>
    </lineage>
</organism>
<keyword evidence="2" id="KW-1185">Reference proteome</keyword>
<sequence>MRKDFLGIDISSKLNCEGRSALLRGISIVALASACAASATRPSIAEETNGFWEPGTLGGLYSTAYGVNADGTVW</sequence>
<protein>
    <submittedName>
        <fullName evidence="1">Uncharacterized protein</fullName>
    </submittedName>
</protein>
<dbReference type="EMBL" id="JAGGJU010000009">
    <property type="protein sequence ID" value="MBP1851923.1"/>
    <property type="molecule type" value="Genomic_DNA"/>
</dbReference>
<dbReference type="PROSITE" id="PS51257">
    <property type="entry name" value="PROKAR_LIPOPROTEIN"/>
    <property type="match status" value="1"/>
</dbReference>
<proteinExistence type="predicted"/>
<dbReference type="Proteomes" id="UP000759443">
    <property type="component" value="Unassembled WGS sequence"/>
</dbReference>
<gene>
    <name evidence="1" type="ORF">J2Z17_003375</name>
</gene>
<comment type="caution">
    <text evidence="1">The sequence shown here is derived from an EMBL/GenBank/DDBJ whole genome shotgun (WGS) entry which is preliminary data.</text>
</comment>
<evidence type="ECO:0000313" key="1">
    <source>
        <dbReference type="EMBL" id="MBP1851923.1"/>
    </source>
</evidence>
<name>A0ABS4E1Y9_9HYPH</name>
<evidence type="ECO:0000313" key="2">
    <source>
        <dbReference type="Proteomes" id="UP000759443"/>
    </source>
</evidence>